<dbReference type="KEGG" id="rcp:RCAP_rcc01008"/>
<reference key="1">
    <citation type="submission" date="2008-12" db="EMBL/GenBank/DDBJ databases">
        <title>Complete genome sequence of Rhodobacter capsulatus SB1003.</title>
        <authorList>
            <person name="Strnad H."/>
            <person name="Lapidus A."/>
            <person name="Vlcek C."/>
            <person name="Ulbrich P."/>
            <person name="Paces J."/>
            <person name="Maltsev N."/>
            <person name="Kumar V."/>
            <person name="Kogan Y."/>
            <person name="Milgram A."/>
            <person name="Rebrekov D."/>
            <person name="Mazur M."/>
            <person name="Cox R."/>
            <person name="Kyrpides N."/>
            <person name="Kolar M."/>
            <person name="Sachova J."/>
            <person name="Ridl J."/>
            <person name="Ivanova N."/>
            <person name="Kapatral V."/>
            <person name="Los T."/>
            <person name="Lykidis A."/>
            <person name="Mikhailova N."/>
            <person name="Reznik G."/>
            <person name="Vasieva O."/>
            <person name="Fonstein M."/>
            <person name="Paces V."/>
            <person name="Haselkorn R."/>
        </authorList>
    </citation>
    <scope>NUCLEOTIDE SEQUENCE</scope>
    <source>
        <strain>SB1003</strain>
    </source>
</reference>
<evidence type="ECO:0000313" key="2">
    <source>
        <dbReference type="EMBL" id="ADE84771.1"/>
    </source>
</evidence>
<dbReference type="PROSITE" id="PS51257">
    <property type="entry name" value="PROKAR_LIPOPROTEIN"/>
    <property type="match status" value="1"/>
</dbReference>
<sequence>MGGEDRFGLVEMIEDVIGAASIVLTIWVGCFLAGGLGGIAGVAP</sequence>
<reference evidence="2 3" key="2">
    <citation type="journal article" date="2010" name="J. Bacteriol.">
        <title>Complete genome sequence of the photosynthetic purple nonsulfur bacterium Rhodobacter capsulatus SB 1003.</title>
        <authorList>
            <person name="Strnad H."/>
            <person name="Lapidus A."/>
            <person name="Paces J."/>
            <person name="Ulbrich P."/>
            <person name="Vlcek C."/>
            <person name="Paces V."/>
            <person name="Haselkorn R."/>
        </authorList>
    </citation>
    <scope>NUCLEOTIDE SEQUENCE [LARGE SCALE GENOMIC DNA]</scope>
    <source>
        <strain evidence="3">ATCC BAA-309 / NBRC 16581 / SB1003</strain>
    </source>
</reference>
<keyword evidence="1" id="KW-0472">Membrane</keyword>
<evidence type="ECO:0000313" key="3">
    <source>
        <dbReference type="Proteomes" id="UP000002361"/>
    </source>
</evidence>
<protein>
    <submittedName>
        <fullName evidence="2">Lipoprotein, putative</fullName>
    </submittedName>
</protein>
<keyword evidence="1" id="KW-0812">Transmembrane</keyword>
<dbReference type="AlphaFoldDB" id="D5AQW5"/>
<keyword evidence="2" id="KW-0449">Lipoprotein</keyword>
<gene>
    <name evidence="2" type="ordered locus">RCAP_rcc01008</name>
</gene>
<dbReference type="EMBL" id="CP001312">
    <property type="protein sequence ID" value="ADE84771.1"/>
    <property type="molecule type" value="Genomic_DNA"/>
</dbReference>
<keyword evidence="1" id="KW-1133">Transmembrane helix</keyword>
<feature type="transmembrane region" description="Helical" evidence="1">
    <location>
        <begin position="16"/>
        <end position="43"/>
    </location>
</feature>
<dbReference type="GeneID" id="78824113"/>
<dbReference type="STRING" id="272942.RCAP_rcc01008"/>
<evidence type="ECO:0000256" key="1">
    <source>
        <dbReference type="SAM" id="Phobius"/>
    </source>
</evidence>
<keyword evidence="3" id="KW-1185">Reference proteome</keyword>
<accession>D5AQW5</accession>
<dbReference type="HOGENOM" id="CLU_3221263_0_0_5"/>
<dbReference type="Proteomes" id="UP000002361">
    <property type="component" value="Chromosome"/>
</dbReference>
<proteinExistence type="predicted"/>
<name>D5AQW5_RHOCB</name>
<dbReference type="RefSeq" id="WP_013066750.1">
    <property type="nucleotide sequence ID" value="NC_014034.1"/>
</dbReference>
<organism evidence="2 3">
    <name type="scientific">Rhodobacter capsulatus (strain ATCC BAA-309 / NBRC 16581 / SB1003)</name>
    <dbReference type="NCBI Taxonomy" id="272942"/>
    <lineage>
        <taxon>Bacteria</taxon>
        <taxon>Pseudomonadati</taxon>
        <taxon>Pseudomonadota</taxon>
        <taxon>Alphaproteobacteria</taxon>
        <taxon>Rhodobacterales</taxon>
        <taxon>Rhodobacter group</taxon>
        <taxon>Rhodobacter</taxon>
    </lineage>
</organism>